<reference evidence="3 4" key="1">
    <citation type="submission" date="2022-01" db="EMBL/GenBank/DDBJ databases">
        <authorList>
            <person name="Xiong W."/>
            <person name="Schranz E."/>
        </authorList>
    </citation>
    <scope>NUCLEOTIDE SEQUENCE [LARGE SCALE GENOMIC DNA]</scope>
</reference>
<protein>
    <recommendedName>
        <fullName evidence="5">Non-haem dioxygenase N-terminal domain-containing protein</fullName>
    </recommendedName>
</protein>
<dbReference type="Gene3D" id="2.60.120.330">
    <property type="entry name" value="B-lactam Antibiotic, Isopenicillin N Synthase, Chain"/>
    <property type="match status" value="1"/>
</dbReference>
<dbReference type="InterPro" id="IPR050295">
    <property type="entry name" value="Plant_2OG-oxidoreductases"/>
</dbReference>
<keyword evidence="1" id="KW-0479">Metal-binding</keyword>
<dbReference type="AlphaFoldDB" id="A0AAU9PBX1"/>
<evidence type="ECO:0000256" key="1">
    <source>
        <dbReference type="ARBA" id="ARBA00022723"/>
    </source>
</evidence>
<evidence type="ECO:0000313" key="4">
    <source>
        <dbReference type="Proteomes" id="UP001157418"/>
    </source>
</evidence>
<gene>
    <name evidence="3" type="ORF">LVIROSA_LOCUS32912</name>
</gene>
<dbReference type="EMBL" id="CAKMRJ010005523">
    <property type="protein sequence ID" value="CAH1447291.1"/>
    <property type="molecule type" value="Genomic_DNA"/>
</dbReference>
<comment type="caution">
    <text evidence="3">The sequence shown here is derived from an EMBL/GenBank/DDBJ whole genome shotgun (WGS) entry which is preliminary data.</text>
</comment>
<organism evidence="3 4">
    <name type="scientific">Lactuca virosa</name>
    <dbReference type="NCBI Taxonomy" id="75947"/>
    <lineage>
        <taxon>Eukaryota</taxon>
        <taxon>Viridiplantae</taxon>
        <taxon>Streptophyta</taxon>
        <taxon>Embryophyta</taxon>
        <taxon>Tracheophyta</taxon>
        <taxon>Spermatophyta</taxon>
        <taxon>Magnoliopsida</taxon>
        <taxon>eudicotyledons</taxon>
        <taxon>Gunneridae</taxon>
        <taxon>Pentapetalae</taxon>
        <taxon>asterids</taxon>
        <taxon>campanulids</taxon>
        <taxon>Asterales</taxon>
        <taxon>Asteraceae</taxon>
        <taxon>Cichorioideae</taxon>
        <taxon>Cichorieae</taxon>
        <taxon>Lactucinae</taxon>
        <taxon>Lactuca</taxon>
    </lineage>
</organism>
<dbReference type="SUPFAM" id="SSF51197">
    <property type="entry name" value="Clavaminate synthase-like"/>
    <property type="match status" value="1"/>
</dbReference>
<keyword evidence="2" id="KW-0408">Iron</keyword>
<evidence type="ECO:0000313" key="3">
    <source>
        <dbReference type="EMBL" id="CAH1447291.1"/>
    </source>
</evidence>
<keyword evidence="4" id="KW-1185">Reference proteome</keyword>
<dbReference type="PANTHER" id="PTHR47991">
    <property type="entry name" value="OXOGLUTARATE/IRON-DEPENDENT DIOXYGENASE"/>
    <property type="match status" value="1"/>
</dbReference>
<dbReference type="Proteomes" id="UP001157418">
    <property type="component" value="Unassembled WGS sequence"/>
</dbReference>
<accession>A0AAU9PBX1</accession>
<evidence type="ECO:0008006" key="5">
    <source>
        <dbReference type="Google" id="ProtNLM"/>
    </source>
</evidence>
<name>A0AAU9PBX1_9ASTR</name>
<sequence length="157" mass="17990">METLVSTWSRTAQILPENYVFPIGERPGSVEVPICQNIPLIDLAEGQSQSQTIDTILAACEEFGFFQVVKDFYDMPDEEKAKVYSIDPSKSCQLYTSSYTYADEKVHFWRDNLRHPCHPLDECIHLWPEKTYQLSQCCWEIFIGSEEVVVNNVGANS</sequence>
<evidence type="ECO:0000256" key="2">
    <source>
        <dbReference type="ARBA" id="ARBA00023004"/>
    </source>
</evidence>
<dbReference type="GO" id="GO:0046872">
    <property type="term" value="F:metal ion binding"/>
    <property type="evidence" value="ECO:0007669"/>
    <property type="project" value="UniProtKB-KW"/>
</dbReference>
<proteinExistence type="predicted"/>
<dbReference type="InterPro" id="IPR027443">
    <property type="entry name" value="IPNS-like_sf"/>
</dbReference>